<reference evidence="13" key="1">
    <citation type="journal article" date="2023" name="Mol. Biol. Evol.">
        <title>Third-Generation Sequencing Reveals the Adaptive Role of the Epigenome in Three Deep-Sea Polychaetes.</title>
        <authorList>
            <person name="Perez M."/>
            <person name="Aroh O."/>
            <person name="Sun Y."/>
            <person name="Lan Y."/>
            <person name="Juniper S.K."/>
            <person name="Young C.R."/>
            <person name="Angers B."/>
            <person name="Qian P.Y."/>
        </authorList>
    </citation>
    <scope>NUCLEOTIDE SEQUENCE</scope>
    <source>
        <strain evidence="13">P08H-3</strain>
    </source>
</reference>
<evidence type="ECO:0000256" key="12">
    <source>
        <dbReference type="SAM" id="Phobius"/>
    </source>
</evidence>
<keyword evidence="6" id="KW-0735">Signal-anchor</keyword>
<name>A0AAD9JMR4_9ANNE</name>
<accession>A0AAD9JMR4</accession>
<dbReference type="Pfam" id="PF02485">
    <property type="entry name" value="Branch"/>
    <property type="match status" value="1"/>
</dbReference>
<proteinExistence type="inferred from homology"/>
<dbReference type="GO" id="GO:0016020">
    <property type="term" value="C:membrane"/>
    <property type="evidence" value="ECO:0007669"/>
    <property type="project" value="UniProtKB-SubCell"/>
</dbReference>
<evidence type="ECO:0000256" key="4">
    <source>
        <dbReference type="ARBA" id="ARBA00022679"/>
    </source>
</evidence>
<evidence type="ECO:0000256" key="6">
    <source>
        <dbReference type="ARBA" id="ARBA00022968"/>
    </source>
</evidence>
<feature type="region of interest" description="Disordered" evidence="11">
    <location>
        <begin position="572"/>
        <end position="602"/>
    </location>
</feature>
<comment type="similarity">
    <text evidence="10">Belongs to the glycosyltransferase 14 family.</text>
</comment>
<comment type="pathway">
    <text evidence="2">Protein modification; protein glycosylation.</text>
</comment>
<keyword evidence="7 12" id="KW-1133">Transmembrane helix</keyword>
<gene>
    <name evidence="13" type="ORF">LSH36_226g02007</name>
</gene>
<dbReference type="AlphaFoldDB" id="A0AAD9JMR4"/>
<feature type="compositionally biased region" description="Basic and acidic residues" evidence="11">
    <location>
        <begin position="574"/>
        <end position="602"/>
    </location>
</feature>
<evidence type="ECO:0000313" key="14">
    <source>
        <dbReference type="Proteomes" id="UP001208570"/>
    </source>
</evidence>
<evidence type="ECO:0000256" key="5">
    <source>
        <dbReference type="ARBA" id="ARBA00022692"/>
    </source>
</evidence>
<evidence type="ECO:0000256" key="2">
    <source>
        <dbReference type="ARBA" id="ARBA00004922"/>
    </source>
</evidence>
<evidence type="ECO:0000256" key="7">
    <source>
        <dbReference type="ARBA" id="ARBA00022989"/>
    </source>
</evidence>
<protein>
    <submittedName>
        <fullName evidence="13">Uncharacterized protein</fullName>
    </submittedName>
</protein>
<evidence type="ECO:0000256" key="1">
    <source>
        <dbReference type="ARBA" id="ARBA00004606"/>
    </source>
</evidence>
<evidence type="ECO:0000256" key="10">
    <source>
        <dbReference type="ARBA" id="ARBA00038150"/>
    </source>
</evidence>
<keyword evidence="5 12" id="KW-0812">Transmembrane</keyword>
<feature type="transmembrane region" description="Helical" evidence="12">
    <location>
        <begin position="6"/>
        <end position="24"/>
    </location>
</feature>
<organism evidence="13 14">
    <name type="scientific">Paralvinella palmiformis</name>
    <dbReference type="NCBI Taxonomy" id="53620"/>
    <lineage>
        <taxon>Eukaryota</taxon>
        <taxon>Metazoa</taxon>
        <taxon>Spiralia</taxon>
        <taxon>Lophotrochozoa</taxon>
        <taxon>Annelida</taxon>
        <taxon>Polychaeta</taxon>
        <taxon>Sedentaria</taxon>
        <taxon>Canalipalpata</taxon>
        <taxon>Terebellida</taxon>
        <taxon>Terebelliformia</taxon>
        <taxon>Alvinellidae</taxon>
        <taxon>Paralvinella</taxon>
    </lineage>
</organism>
<feature type="transmembrane region" description="Helical" evidence="12">
    <location>
        <begin position="33"/>
        <end position="50"/>
    </location>
</feature>
<evidence type="ECO:0000313" key="13">
    <source>
        <dbReference type="EMBL" id="KAK2155939.1"/>
    </source>
</evidence>
<dbReference type="PANTHER" id="PTHR19297">
    <property type="entry name" value="GLYCOSYLTRANSFERASE 14 FAMILY MEMBER"/>
    <property type="match status" value="1"/>
</dbReference>
<dbReference type="EMBL" id="JAODUP010000226">
    <property type="protein sequence ID" value="KAK2155939.1"/>
    <property type="molecule type" value="Genomic_DNA"/>
</dbReference>
<sequence length="757" mass="88115">MLYLNTILSGVVNWLEGLFHFLLFPSRRHRTRCLLLIGLLMFMITVLNRGQHPMTFNHSIHSPTSHNSWYRFFTELFGGGSTDHKPIRRQLVQDWVFAPNCDALLRGDEEEIHFTKRMLYREVRDKVMDNEYYENTRSCAEFRAAEGYSPVPLSPEEANFPIAYLIQSYKNAEQLHRLLKSIYAPQNPYCICSNHKATPDFDRSVRSIANCFHNVYHVSTLHFNRTKGHKLTEIDDIKCARKCIKVLLNADWKYLIKIHGQDYPLVTTQYIVAKLRNLERLRIPFISDYSHMHRKQSVKVITSEDTSNRSDTIDLTLWTGSPYFIASNGITRRVMDNILTYKLLPLIEHHEHPEAYYWVTLFLYTMKDADHAAIVAANRHRIELLTQKNLHTKQYCAGITQLLDTCVLGVEDLSKLFHAHHHQFFAHGFDLDHDHIAYSCLEQRILDAILDYGGNLTETFNDERLHAQHPEIELTFKDKSFNKTQNKHTNTEMMTIQEKPKDVKKTINEMETEEAMKRKHLKQSLDDQQTKGNDDEDDKKPTEMKEDKKSIKYAKDRDYYDIKTNISNEADEQLESKRLEKKVLPSDQSSGEKNDRSNREVIKDDSGVRMATNVLFPVTEGDDLNQQKQLMDILKSGSHVNKHRHEPEKLELDMLELDHGAPLYYQVGIKGKSHIQDVDEGKKEVYERPDVQTVYSEGHDVRSTDTVIQLDNKHDVRTDVLNADINIKEKKSVKDDMAIPSEGDNMLINKDMKADIR</sequence>
<evidence type="ECO:0000256" key="9">
    <source>
        <dbReference type="ARBA" id="ARBA00023180"/>
    </source>
</evidence>
<keyword evidence="9" id="KW-0325">Glycoprotein</keyword>
<dbReference type="Proteomes" id="UP001208570">
    <property type="component" value="Unassembled WGS sequence"/>
</dbReference>
<dbReference type="InterPro" id="IPR003406">
    <property type="entry name" value="Glyco_trans_14"/>
</dbReference>
<feature type="region of interest" description="Disordered" evidence="11">
    <location>
        <begin position="514"/>
        <end position="550"/>
    </location>
</feature>
<keyword evidence="4" id="KW-0808">Transferase</keyword>
<dbReference type="PANTHER" id="PTHR19297:SF191">
    <property type="entry name" value="PROTEIN XYLOSYLTRANSFERASE"/>
    <property type="match status" value="1"/>
</dbReference>
<dbReference type="GO" id="GO:0008375">
    <property type="term" value="F:acetylglucosaminyltransferase activity"/>
    <property type="evidence" value="ECO:0007669"/>
    <property type="project" value="TreeGrafter"/>
</dbReference>
<evidence type="ECO:0000256" key="3">
    <source>
        <dbReference type="ARBA" id="ARBA00022676"/>
    </source>
</evidence>
<keyword evidence="14" id="KW-1185">Reference proteome</keyword>
<evidence type="ECO:0000256" key="8">
    <source>
        <dbReference type="ARBA" id="ARBA00023136"/>
    </source>
</evidence>
<keyword evidence="3" id="KW-0328">Glycosyltransferase</keyword>
<comment type="caution">
    <text evidence="13">The sequence shown here is derived from an EMBL/GenBank/DDBJ whole genome shotgun (WGS) entry which is preliminary data.</text>
</comment>
<feature type="compositionally biased region" description="Basic and acidic residues" evidence="11">
    <location>
        <begin position="523"/>
        <end position="550"/>
    </location>
</feature>
<keyword evidence="8 12" id="KW-0472">Membrane</keyword>
<comment type="subcellular location">
    <subcellularLocation>
        <location evidence="1">Membrane</location>
        <topology evidence="1">Single-pass type II membrane protein</topology>
    </subcellularLocation>
</comment>
<evidence type="ECO:0000256" key="11">
    <source>
        <dbReference type="SAM" id="MobiDB-lite"/>
    </source>
</evidence>